<dbReference type="GO" id="GO:0016787">
    <property type="term" value="F:hydrolase activity"/>
    <property type="evidence" value="ECO:0007669"/>
    <property type="project" value="UniProtKB-KW"/>
</dbReference>
<keyword evidence="4" id="KW-1185">Reference proteome</keyword>
<dbReference type="PANTHER" id="PTHR36845:SF1">
    <property type="entry name" value="HYDROLASE, PUTATIVE (AFU_ORTHOLOGUE AFUA_7G05090)-RELATED"/>
    <property type="match status" value="1"/>
</dbReference>
<reference evidence="4" key="1">
    <citation type="journal article" date="2019" name="Int. J. Syst. Evol. Microbiol.">
        <title>The Global Catalogue of Microorganisms (GCM) 10K type strain sequencing project: providing services to taxonomists for standard genome sequencing and annotation.</title>
        <authorList>
            <consortium name="The Broad Institute Genomics Platform"/>
            <consortium name="The Broad Institute Genome Sequencing Center for Infectious Disease"/>
            <person name="Wu L."/>
            <person name="Ma J."/>
        </authorList>
    </citation>
    <scope>NUCLEOTIDE SEQUENCE [LARGE SCALE GENOMIC DNA]</scope>
    <source>
        <strain evidence="4">CCM 8934</strain>
    </source>
</reference>
<comment type="caution">
    <text evidence="3">The sequence shown here is derived from an EMBL/GenBank/DDBJ whole genome shotgun (WGS) entry which is preliminary data.</text>
</comment>
<name>A0ABW1UGD1_9LACO</name>
<protein>
    <submittedName>
        <fullName evidence="3">Glycoside hydrolase family 88 protein</fullName>
    </submittedName>
</protein>
<evidence type="ECO:0000313" key="3">
    <source>
        <dbReference type="EMBL" id="MFC6295168.1"/>
    </source>
</evidence>
<dbReference type="Gene3D" id="1.50.10.10">
    <property type="match status" value="1"/>
</dbReference>
<dbReference type="RefSeq" id="WP_137606900.1">
    <property type="nucleotide sequence ID" value="NZ_BJDH01000003.1"/>
</dbReference>
<keyword evidence="1 3" id="KW-0378">Hydrolase</keyword>
<evidence type="ECO:0000256" key="1">
    <source>
        <dbReference type="ARBA" id="ARBA00022801"/>
    </source>
</evidence>
<evidence type="ECO:0000256" key="2">
    <source>
        <dbReference type="ARBA" id="ARBA00038358"/>
    </source>
</evidence>
<dbReference type="SUPFAM" id="SSF48208">
    <property type="entry name" value="Six-hairpin glycosidases"/>
    <property type="match status" value="1"/>
</dbReference>
<dbReference type="InterPro" id="IPR010905">
    <property type="entry name" value="Glyco_hydro_88"/>
</dbReference>
<dbReference type="InterPro" id="IPR008928">
    <property type="entry name" value="6-hairpin_glycosidase_sf"/>
</dbReference>
<dbReference type="InterPro" id="IPR052369">
    <property type="entry name" value="UG_Glycosaminoglycan_Hydrolase"/>
</dbReference>
<dbReference type="PANTHER" id="PTHR36845">
    <property type="entry name" value="HYDROLASE, PUTATIVE (AFU_ORTHOLOGUE AFUA_7G05090)-RELATED"/>
    <property type="match status" value="1"/>
</dbReference>
<dbReference type="EMBL" id="JBHSSB010000016">
    <property type="protein sequence ID" value="MFC6295168.1"/>
    <property type="molecule type" value="Genomic_DNA"/>
</dbReference>
<dbReference type="InterPro" id="IPR012341">
    <property type="entry name" value="6hp_glycosidase-like_sf"/>
</dbReference>
<organism evidence="3 4">
    <name type="scientific">Lactiplantibacillus daoliensis</name>
    <dbReference type="NCBI Taxonomy" id="2559916"/>
    <lineage>
        <taxon>Bacteria</taxon>
        <taxon>Bacillati</taxon>
        <taxon>Bacillota</taxon>
        <taxon>Bacilli</taxon>
        <taxon>Lactobacillales</taxon>
        <taxon>Lactobacillaceae</taxon>
        <taxon>Lactiplantibacillus</taxon>
    </lineage>
</organism>
<sequence length="377" mass="42796">MENYQAFAEQTLHKVTSKMAAVINRNTGIIPYTTDDQHQFVNVYQQDPFWWTNGFWGGIMWELYHLTGNHIYREQALEVEHKLDGNLMSAEHLDHDNGFKWLLTAVAHFQDDQDEAAHNRALLAANNMAGRFNLAGHYFRAWNDEDGRNRADLAIIDCLMNLPLLYWASDTEKDPRFKQMAYAHALTTQKYMIRPDGSVKHIAVFNPETGDYLHSQGGQGYGHGSSWTRGQAWGIYGFALSYIHTKDRSFLATAQQIANYFIANIPASNKIPIDFRQPAEPWLEDASAAAIAASGLLTLADQVGSADQVIYREAAGRILKALADTGADWDATHDAFITHCSAEYHEDRHEYPIIYADYFFIEALMKLAHQDTAFNPW</sequence>
<comment type="similarity">
    <text evidence="2">Belongs to the glycosyl hydrolase 88 family.</text>
</comment>
<gene>
    <name evidence="3" type="ORF">ACFQH1_08130</name>
</gene>
<dbReference type="Proteomes" id="UP001596227">
    <property type="component" value="Unassembled WGS sequence"/>
</dbReference>
<evidence type="ECO:0000313" key="4">
    <source>
        <dbReference type="Proteomes" id="UP001596227"/>
    </source>
</evidence>
<dbReference type="Pfam" id="PF07470">
    <property type="entry name" value="Glyco_hydro_88"/>
    <property type="match status" value="1"/>
</dbReference>
<accession>A0ABW1UGD1</accession>
<proteinExistence type="inferred from homology"/>